<comment type="similarity">
    <text evidence="2">Belongs to the glycosyl hydrolase 51 family.</text>
</comment>
<dbReference type="InterPro" id="IPR017853">
    <property type="entry name" value="GH"/>
</dbReference>
<dbReference type="GO" id="GO:0046556">
    <property type="term" value="F:alpha-L-arabinofuranosidase activity"/>
    <property type="evidence" value="ECO:0007669"/>
    <property type="project" value="UniProtKB-EC"/>
</dbReference>
<keyword evidence="6" id="KW-0119">Carbohydrate metabolism</keyword>
<keyword evidence="7" id="KW-0326">Glycosidase</keyword>
<dbReference type="EMBL" id="AP012338">
    <property type="protein sequence ID" value="BAM03343.1"/>
    <property type="molecule type" value="Genomic_DNA"/>
</dbReference>
<evidence type="ECO:0000313" key="10">
    <source>
        <dbReference type="EMBL" id="BAM03343.1"/>
    </source>
</evidence>
<dbReference type="SUPFAM" id="SSF51445">
    <property type="entry name" value="(Trans)glycosidases"/>
    <property type="match status" value="1"/>
</dbReference>
<evidence type="ECO:0000256" key="5">
    <source>
        <dbReference type="ARBA" id="ARBA00022801"/>
    </source>
</evidence>
<dbReference type="GO" id="GO:0046373">
    <property type="term" value="P:L-arabinose metabolic process"/>
    <property type="evidence" value="ECO:0007669"/>
    <property type="project" value="InterPro"/>
</dbReference>
<dbReference type="Gene3D" id="3.20.20.80">
    <property type="entry name" value="Glycosidases"/>
    <property type="match status" value="1"/>
</dbReference>
<comment type="subunit">
    <text evidence="3">Homohexamer; trimer of dimers.</text>
</comment>
<dbReference type="InterPro" id="IPR055235">
    <property type="entry name" value="ASD1_cat"/>
</dbReference>
<proteinExistence type="inferred from homology"/>
<dbReference type="Proteomes" id="UP000007881">
    <property type="component" value="Chromosome"/>
</dbReference>
<dbReference type="KEGG" id="phm:PSMK_11840"/>
<feature type="domain" description="Alpha-L-arabinofuranosidase C-terminal" evidence="9">
    <location>
        <begin position="355"/>
        <end position="551"/>
    </location>
</feature>
<feature type="chain" id="PRO_5003629115" description="non-reducing end alpha-L-arabinofuranosidase" evidence="8">
    <location>
        <begin position="18"/>
        <end position="561"/>
    </location>
</feature>
<dbReference type="STRING" id="1142394.PSMK_11840"/>
<protein>
    <recommendedName>
        <fullName evidence="4">non-reducing end alpha-L-arabinofuranosidase</fullName>
        <ecNumber evidence="4">3.2.1.55</ecNumber>
    </recommendedName>
</protein>
<evidence type="ECO:0000256" key="4">
    <source>
        <dbReference type="ARBA" id="ARBA00012670"/>
    </source>
</evidence>
<evidence type="ECO:0000256" key="7">
    <source>
        <dbReference type="ARBA" id="ARBA00023295"/>
    </source>
</evidence>
<keyword evidence="8" id="KW-0732">Signal</keyword>
<name>I0IDK5_PHYMF</name>
<keyword evidence="11" id="KW-1185">Reference proteome</keyword>
<dbReference type="EC" id="3.2.1.55" evidence="4"/>
<evidence type="ECO:0000256" key="1">
    <source>
        <dbReference type="ARBA" id="ARBA00001462"/>
    </source>
</evidence>
<dbReference type="AlphaFoldDB" id="I0IDK5"/>
<evidence type="ECO:0000256" key="8">
    <source>
        <dbReference type="SAM" id="SignalP"/>
    </source>
</evidence>
<dbReference type="RefSeq" id="WP_014436562.1">
    <property type="nucleotide sequence ID" value="NC_017080.1"/>
</dbReference>
<dbReference type="PANTHER" id="PTHR43576">
    <property type="entry name" value="ALPHA-L-ARABINOFURANOSIDASE C-RELATED"/>
    <property type="match status" value="1"/>
</dbReference>
<accession>I0IDK5</accession>
<dbReference type="Pfam" id="PF22848">
    <property type="entry name" value="ASD1_dom"/>
    <property type="match status" value="1"/>
</dbReference>
<dbReference type="eggNOG" id="COG3534">
    <property type="taxonomic scope" value="Bacteria"/>
</dbReference>
<comment type="catalytic activity">
    <reaction evidence="1">
        <text>Hydrolysis of terminal non-reducing alpha-L-arabinofuranoside residues in alpha-L-arabinosides.</text>
        <dbReference type="EC" id="3.2.1.55"/>
    </reaction>
</comment>
<dbReference type="OrthoDB" id="231274at2"/>
<evidence type="ECO:0000313" key="11">
    <source>
        <dbReference type="Proteomes" id="UP000007881"/>
    </source>
</evidence>
<evidence type="ECO:0000256" key="6">
    <source>
        <dbReference type="ARBA" id="ARBA00023277"/>
    </source>
</evidence>
<reference evidence="10 11" key="1">
    <citation type="submission" date="2012-02" db="EMBL/GenBank/DDBJ databases">
        <title>Complete genome sequence of Phycisphaera mikurensis NBRC 102666.</title>
        <authorList>
            <person name="Ankai A."/>
            <person name="Hosoyama A."/>
            <person name="Terui Y."/>
            <person name="Sekine M."/>
            <person name="Fukai R."/>
            <person name="Kato Y."/>
            <person name="Nakamura S."/>
            <person name="Yamada-Narita S."/>
            <person name="Kawakoshi A."/>
            <person name="Fukunaga Y."/>
            <person name="Yamazaki S."/>
            <person name="Fujita N."/>
        </authorList>
    </citation>
    <scope>NUCLEOTIDE SEQUENCE [LARGE SCALE GENOMIC DNA]</scope>
    <source>
        <strain evidence="11">NBRC 102666 / KCTC 22515 / FYK2301M01</strain>
    </source>
</reference>
<dbReference type="InterPro" id="IPR013780">
    <property type="entry name" value="Glyco_hydro_b"/>
</dbReference>
<evidence type="ECO:0000256" key="3">
    <source>
        <dbReference type="ARBA" id="ARBA00011165"/>
    </source>
</evidence>
<dbReference type="HOGENOM" id="CLU_485598_0_0_0"/>
<dbReference type="Gene3D" id="2.60.40.1180">
    <property type="entry name" value="Golgi alpha-mannosidase II"/>
    <property type="match status" value="1"/>
</dbReference>
<feature type="signal peptide" evidence="8">
    <location>
        <begin position="1"/>
        <end position="17"/>
    </location>
</feature>
<keyword evidence="5" id="KW-0378">Hydrolase</keyword>
<evidence type="ECO:0000256" key="2">
    <source>
        <dbReference type="ARBA" id="ARBA00007186"/>
    </source>
</evidence>
<sequence>MLKPLLLAALLATPALAETPTVPVIRVHDEKRADVSPLLFGQFLEIASWGERGPEAYADPETGELPAAVVEKLRELHAPLIRFPFGSDSRFLDWTDRVAMPGRPAPVSLERGEGGLTNRFTYDHFLRLCEELDAEPLLVVKSWDAVFEGGDAVAADAQQAANLVAYTNAEVDAALPPAQLALAALRAANGRIQPYGVKKWQVGNELFFGLNDRGDRDFYWTADPEEELEALADAIVTRYTAVADAMLAVDPTLQLVAEGEWRSERGRELILGDPRMKERFAYVTNHAYGPWKTNRLRRGGELINASTLDEQTLTAFGAFYPRGLDAEGRSRGLDDWAIEAAEAHGYRAVATEWNWNGWGDFDLTHPTVAAHARALGTAGYLNGMLRQAEHVAFATQSMMLAESWNIGGVQGDPAEPGSVFLGPSGAATALYAELHGPELREVTLEGMPEPLRVDLTRAGGVIGPQIPVVDATATAGPGVVYVHAVQRRFDAELAVEIRVAGLDPGLVAAVAVHSLVREADHERPFASTVRRSVEVDAAGREAIAVTLPAASVSVVEIRHGG</sequence>
<dbReference type="GO" id="GO:0000272">
    <property type="term" value="P:polysaccharide catabolic process"/>
    <property type="evidence" value="ECO:0007669"/>
    <property type="project" value="TreeGrafter"/>
</dbReference>
<dbReference type="PANTHER" id="PTHR43576:SF3">
    <property type="entry name" value="ALPHA-L-ARABINOFURANOSIDASE C"/>
    <property type="match status" value="1"/>
</dbReference>
<organism evidence="10 11">
    <name type="scientific">Phycisphaera mikurensis (strain NBRC 102666 / KCTC 22515 / FYK2301M01)</name>
    <dbReference type="NCBI Taxonomy" id="1142394"/>
    <lineage>
        <taxon>Bacteria</taxon>
        <taxon>Pseudomonadati</taxon>
        <taxon>Planctomycetota</taxon>
        <taxon>Phycisphaerae</taxon>
        <taxon>Phycisphaerales</taxon>
        <taxon>Phycisphaeraceae</taxon>
        <taxon>Phycisphaera</taxon>
    </lineage>
</organism>
<dbReference type="InterPro" id="IPR010720">
    <property type="entry name" value="Alpha-L-AF_C"/>
</dbReference>
<evidence type="ECO:0000259" key="9">
    <source>
        <dbReference type="SMART" id="SM00813"/>
    </source>
</evidence>
<dbReference type="SMART" id="SM00813">
    <property type="entry name" value="Alpha-L-AF_C"/>
    <property type="match status" value="1"/>
</dbReference>
<gene>
    <name evidence="10" type="ordered locus">PSMK_11840</name>
</gene>